<dbReference type="PANTHER" id="PTHR32108">
    <property type="entry name" value="DNA-DIRECTED RNA POLYMERASE SUBUNIT ALPHA"/>
    <property type="match status" value="1"/>
</dbReference>
<keyword evidence="3" id="KW-1185">Reference proteome</keyword>
<evidence type="ECO:0000313" key="2">
    <source>
        <dbReference type="EMBL" id="KAI5419822.1"/>
    </source>
</evidence>
<name>A0A9D4XGC3_PEA</name>
<dbReference type="PANTHER" id="PTHR32108:SF9">
    <property type="entry name" value="REVERSE TRANSCRIPTASE RNASE H-LIKE DOMAIN-CONTAINING PROTEIN"/>
    <property type="match status" value="1"/>
</dbReference>
<dbReference type="Gramene" id="Psat04G0383200-T1">
    <property type="protein sequence ID" value="KAI5419822.1"/>
    <property type="gene ID" value="KIW84_043832"/>
</dbReference>
<dbReference type="EMBL" id="JAMSHJ010000004">
    <property type="protein sequence ID" value="KAI5419822.1"/>
    <property type="molecule type" value="Genomic_DNA"/>
</dbReference>
<organism evidence="2 3">
    <name type="scientific">Pisum sativum</name>
    <name type="common">Garden pea</name>
    <name type="synonym">Lathyrus oleraceus</name>
    <dbReference type="NCBI Taxonomy" id="3888"/>
    <lineage>
        <taxon>Eukaryota</taxon>
        <taxon>Viridiplantae</taxon>
        <taxon>Streptophyta</taxon>
        <taxon>Embryophyta</taxon>
        <taxon>Tracheophyta</taxon>
        <taxon>Spermatophyta</taxon>
        <taxon>Magnoliopsida</taxon>
        <taxon>eudicotyledons</taxon>
        <taxon>Gunneridae</taxon>
        <taxon>Pentapetalae</taxon>
        <taxon>rosids</taxon>
        <taxon>fabids</taxon>
        <taxon>Fabales</taxon>
        <taxon>Fabaceae</taxon>
        <taxon>Papilionoideae</taxon>
        <taxon>50 kb inversion clade</taxon>
        <taxon>NPAAA clade</taxon>
        <taxon>Hologalegina</taxon>
        <taxon>IRL clade</taxon>
        <taxon>Fabeae</taxon>
        <taxon>Lathyrus</taxon>
    </lineage>
</organism>
<protein>
    <submittedName>
        <fullName evidence="2">Uncharacterized protein</fullName>
    </submittedName>
</protein>
<sequence length="431" mass="48619">MTYTNLPPSLLAQNLIEKRVTPPVPDKLPRWYKPNEHCAFHSYAPGNDTENCFVFKGKVKGLVRSGIIKFGDMPNMETNPFPEHRAVNMITEDENLIMDVLKVKTSLVHVHLKLFKAGIIKKNHEKCSVCLRYSKGCFDMHKDIQMLISNGVLQVSGKKKNDEVSVIVPVFNKPNSFEIFCPPRESTHPVDSAKHLDIKIPYHFPYKSDKVIPWGYEPTMIMNGVEKPLVNNKVVTNIADASGLTRSGRVFTSANLRGGKLVVEKPDNGKALLVIPESKPIHDVEAEELLRLIRKSDYKFQGLEIANAVRIEDVDEEDKVGTYMASLKDMHQVVASGQASRWGKIVQLSDNKYRSELGFNPYEQSAKAPRTIQEVKLIPETFRSGEFMDQSCDILQDDADEGPSFVTRRGSSQRTPNWTSVDIPKIMHVSE</sequence>
<evidence type="ECO:0000256" key="1">
    <source>
        <dbReference type="SAM" id="MobiDB-lite"/>
    </source>
</evidence>
<comment type="caution">
    <text evidence="2">The sequence shown here is derived from an EMBL/GenBank/DDBJ whole genome shotgun (WGS) entry which is preliminary data.</text>
</comment>
<reference evidence="2 3" key="1">
    <citation type="journal article" date="2022" name="Nat. Genet.">
        <title>Improved pea reference genome and pan-genome highlight genomic features and evolutionary characteristics.</title>
        <authorList>
            <person name="Yang T."/>
            <person name="Liu R."/>
            <person name="Luo Y."/>
            <person name="Hu S."/>
            <person name="Wang D."/>
            <person name="Wang C."/>
            <person name="Pandey M.K."/>
            <person name="Ge S."/>
            <person name="Xu Q."/>
            <person name="Li N."/>
            <person name="Li G."/>
            <person name="Huang Y."/>
            <person name="Saxena R.K."/>
            <person name="Ji Y."/>
            <person name="Li M."/>
            <person name="Yan X."/>
            <person name="He Y."/>
            <person name="Liu Y."/>
            <person name="Wang X."/>
            <person name="Xiang C."/>
            <person name="Varshney R.K."/>
            <person name="Ding H."/>
            <person name="Gao S."/>
            <person name="Zong X."/>
        </authorList>
    </citation>
    <scope>NUCLEOTIDE SEQUENCE [LARGE SCALE GENOMIC DNA]</scope>
    <source>
        <strain evidence="2 3">cv. Zhongwan 6</strain>
    </source>
</reference>
<dbReference type="Proteomes" id="UP001058974">
    <property type="component" value="Chromosome 4"/>
</dbReference>
<feature type="compositionally biased region" description="Polar residues" evidence="1">
    <location>
        <begin position="409"/>
        <end position="418"/>
    </location>
</feature>
<feature type="region of interest" description="Disordered" evidence="1">
    <location>
        <begin position="399"/>
        <end position="418"/>
    </location>
</feature>
<accession>A0A9D4XGC3</accession>
<proteinExistence type="predicted"/>
<evidence type="ECO:0000313" key="3">
    <source>
        <dbReference type="Proteomes" id="UP001058974"/>
    </source>
</evidence>
<dbReference type="AlphaFoldDB" id="A0A9D4XGC3"/>
<gene>
    <name evidence="2" type="ORF">KIW84_043832</name>
</gene>